<evidence type="ECO:0008006" key="4">
    <source>
        <dbReference type="Google" id="ProtNLM"/>
    </source>
</evidence>
<evidence type="ECO:0000256" key="1">
    <source>
        <dbReference type="SAM" id="SignalP"/>
    </source>
</evidence>
<dbReference type="Proteomes" id="UP000190064">
    <property type="component" value="Unassembled WGS sequence"/>
</dbReference>
<reference evidence="2" key="1">
    <citation type="submission" date="2017-02" db="EMBL/GenBank/DDBJ databases">
        <title>Draft Genome Sequence of the Salt Water Bacterium Oceanospirillum linum ATCC 11336.</title>
        <authorList>
            <person name="Trachtenberg A.M."/>
            <person name="Carney J.G."/>
            <person name="Linnane J.D."/>
            <person name="Rheaume B.A."/>
            <person name="Pitts N.L."/>
            <person name="Mykles D.L."/>
            <person name="Maclea K.S."/>
        </authorList>
    </citation>
    <scope>NUCLEOTIDE SEQUENCE [LARGE SCALE GENOMIC DNA]</scope>
    <source>
        <strain evidence="2">ATCC 11336</strain>
    </source>
</reference>
<keyword evidence="3" id="KW-1185">Reference proteome</keyword>
<sequence length="183" mass="20571">MRLLTLIFSGLLTLLPLSACAYDGKKPMVAQDQLPAHLKTGKQIRIENSHYLILDQVRAYNTESQTSQRALQSSDTEIGRKGSYSIRAKAAANDDGRPVIWNQTTQRYAVLLDELGLVLTENGEAEAIAQQYGMSLSVQIKRLNRAYFQIDANKIPDLMRQLQQDSRVKSIIPSLLENPRQPM</sequence>
<protein>
    <recommendedName>
        <fullName evidence="4">Lipoprotein</fullName>
    </recommendedName>
</protein>
<proteinExistence type="predicted"/>
<evidence type="ECO:0000313" key="2">
    <source>
        <dbReference type="EMBL" id="OOV87112.1"/>
    </source>
</evidence>
<dbReference type="STRING" id="966.BTA35_0208910"/>
<evidence type="ECO:0000313" key="3">
    <source>
        <dbReference type="Proteomes" id="UP000190064"/>
    </source>
</evidence>
<dbReference type="RefSeq" id="WP_078319465.1">
    <property type="nucleotide sequence ID" value="NZ_FXTS01000003.1"/>
</dbReference>
<gene>
    <name evidence="2" type="ORF">BTA35_0208910</name>
</gene>
<comment type="caution">
    <text evidence="2">The sequence shown here is derived from an EMBL/GenBank/DDBJ whole genome shotgun (WGS) entry which is preliminary data.</text>
</comment>
<dbReference type="AlphaFoldDB" id="A0A1T1HBC0"/>
<organism evidence="2 3">
    <name type="scientific">Oceanospirillum linum</name>
    <dbReference type="NCBI Taxonomy" id="966"/>
    <lineage>
        <taxon>Bacteria</taxon>
        <taxon>Pseudomonadati</taxon>
        <taxon>Pseudomonadota</taxon>
        <taxon>Gammaproteobacteria</taxon>
        <taxon>Oceanospirillales</taxon>
        <taxon>Oceanospirillaceae</taxon>
        <taxon>Oceanospirillum</taxon>
    </lineage>
</organism>
<feature type="chain" id="PRO_5010562658" description="Lipoprotein" evidence="1">
    <location>
        <begin position="22"/>
        <end position="183"/>
    </location>
</feature>
<name>A0A1T1HBC0_OCELI</name>
<dbReference type="EMBL" id="MTSD02000003">
    <property type="protein sequence ID" value="OOV87112.1"/>
    <property type="molecule type" value="Genomic_DNA"/>
</dbReference>
<feature type="signal peptide" evidence="1">
    <location>
        <begin position="1"/>
        <end position="21"/>
    </location>
</feature>
<keyword evidence="1" id="KW-0732">Signal</keyword>
<accession>A0A1T1HBC0</accession>